<organism evidence="3 4">
    <name type="scientific">Arthrobacter ginsengisoli</name>
    <dbReference type="NCBI Taxonomy" id="1356565"/>
    <lineage>
        <taxon>Bacteria</taxon>
        <taxon>Bacillati</taxon>
        <taxon>Actinomycetota</taxon>
        <taxon>Actinomycetes</taxon>
        <taxon>Micrococcales</taxon>
        <taxon>Micrococcaceae</taxon>
        <taxon>Arthrobacter</taxon>
    </lineage>
</organism>
<dbReference type="InterPro" id="IPR036380">
    <property type="entry name" value="Isochorismatase-like_sf"/>
</dbReference>
<keyword evidence="4" id="KW-1185">Reference proteome</keyword>
<gene>
    <name evidence="3" type="ORF">J2X01_004430</name>
</gene>
<feature type="domain" description="Isochorismatase-like" evidence="2">
    <location>
        <begin position="11"/>
        <end position="102"/>
    </location>
</feature>
<proteinExistence type="predicted"/>
<dbReference type="Gene3D" id="3.40.50.850">
    <property type="entry name" value="Isochorismatase-like"/>
    <property type="match status" value="1"/>
</dbReference>
<sequence>MELLAEGIDAVKIDDRIAPAPGELVITKKRASAFPGTNLQQFLTANRIDTVIITGVTAAGCVRHTVEDAIAEGFRPIVVREAVGDRVAGTGAWNLFDIDSKFGDVEPLENVIAYLNNLPKFSETTTP</sequence>
<dbReference type="Proteomes" id="UP001252243">
    <property type="component" value="Unassembled WGS sequence"/>
</dbReference>
<evidence type="ECO:0000259" key="2">
    <source>
        <dbReference type="Pfam" id="PF00857"/>
    </source>
</evidence>
<accession>A0ABU1UIY4</accession>
<dbReference type="InterPro" id="IPR000868">
    <property type="entry name" value="Isochorismatase-like_dom"/>
</dbReference>
<dbReference type="RefSeq" id="WP_310062560.1">
    <property type="nucleotide sequence ID" value="NZ_JAVDVQ010000050.1"/>
</dbReference>
<protein>
    <submittedName>
        <fullName evidence="3">Nicotinamidase-related amidase</fullName>
    </submittedName>
</protein>
<keyword evidence="1" id="KW-0378">Hydrolase</keyword>
<evidence type="ECO:0000313" key="3">
    <source>
        <dbReference type="EMBL" id="MDR7085110.1"/>
    </source>
</evidence>
<dbReference type="InterPro" id="IPR050272">
    <property type="entry name" value="Isochorismatase-like_hydrls"/>
</dbReference>
<dbReference type="PANTHER" id="PTHR43540">
    <property type="entry name" value="PEROXYUREIDOACRYLATE/UREIDOACRYLATE AMIDOHYDROLASE-RELATED"/>
    <property type="match status" value="1"/>
</dbReference>
<dbReference type="EMBL" id="JAVDVQ010000050">
    <property type="protein sequence ID" value="MDR7085110.1"/>
    <property type="molecule type" value="Genomic_DNA"/>
</dbReference>
<evidence type="ECO:0000256" key="1">
    <source>
        <dbReference type="ARBA" id="ARBA00022801"/>
    </source>
</evidence>
<dbReference type="Pfam" id="PF00857">
    <property type="entry name" value="Isochorismatase"/>
    <property type="match status" value="1"/>
</dbReference>
<name>A0ABU1UIY4_9MICC</name>
<comment type="caution">
    <text evidence="3">The sequence shown here is derived from an EMBL/GenBank/DDBJ whole genome shotgun (WGS) entry which is preliminary data.</text>
</comment>
<reference evidence="3 4" key="1">
    <citation type="submission" date="2023-07" db="EMBL/GenBank/DDBJ databases">
        <title>Sorghum-associated microbial communities from plants grown in Nebraska, USA.</title>
        <authorList>
            <person name="Schachtman D."/>
        </authorList>
    </citation>
    <scope>NUCLEOTIDE SEQUENCE [LARGE SCALE GENOMIC DNA]</scope>
    <source>
        <strain evidence="3 4">BE167</strain>
    </source>
</reference>
<evidence type="ECO:0000313" key="4">
    <source>
        <dbReference type="Proteomes" id="UP001252243"/>
    </source>
</evidence>
<dbReference type="SUPFAM" id="SSF52499">
    <property type="entry name" value="Isochorismatase-like hydrolases"/>
    <property type="match status" value="1"/>
</dbReference>
<dbReference type="PANTHER" id="PTHR43540:SF1">
    <property type="entry name" value="ISOCHORISMATASE HYDROLASE"/>
    <property type="match status" value="1"/>
</dbReference>